<gene>
    <name evidence="2" type="ORF">H4F98_16635</name>
</gene>
<evidence type="ECO:0000313" key="3">
    <source>
        <dbReference type="Proteomes" id="UP000523196"/>
    </source>
</evidence>
<dbReference type="SUPFAM" id="SSF51126">
    <property type="entry name" value="Pectin lyase-like"/>
    <property type="match status" value="1"/>
</dbReference>
<organism evidence="2 3">
    <name type="scientific">Marilutibacter spongiae</name>
    <dbReference type="NCBI Taxonomy" id="2025720"/>
    <lineage>
        <taxon>Bacteria</taxon>
        <taxon>Pseudomonadati</taxon>
        <taxon>Pseudomonadota</taxon>
        <taxon>Gammaproteobacteria</taxon>
        <taxon>Lysobacterales</taxon>
        <taxon>Lysobacteraceae</taxon>
        <taxon>Marilutibacter</taxon>
    </lineage>
</organism>
<reference evidence="2 3" key="1">
    <citation type="submission" date="2020-08" db="EMBL/GenBank/DDBJ databases">
        <authorList>
            <person name="Xu S."/>
            <person name="Li A."/>
        </authorList>
    </citation>
    <scope>NUCLEOTIDE SEQUENCE [LARGE SCALE GENOMIC DNA]</scope>
    <source>
        <strain evidence="2 3">119BY6-57</strain>
    </source>
</reference>
<dbReference type="InterPro" id="IPR039448">
    <property type="entry name" value="Beta_helix"/>
</dbReference>
<dbReference type="AlphaFoldDB" id="A0A7W3TPP1"/>
<accession>A0A7W3TPP1</accession>
<dbReference type="InterPro" id="IPR012334">
    <property type="entry name" value="Pectin_lyas_fold"/>
</dbReference>
<evidence type="ECO:0000259" key="1">
    <source>
        <dbReference type="Pfam" id="PF13229"/>
    </source>
</evidence>
<dbReference type="EMBL" id="JACHTF010000048">
    <property type="protein sequence ID" value="MBB1062195.1"/>
    <property type="molecule type" value="Genomic_DNA"/>
</dbReference>
<keyword evidence="3" id="KW-1185">Reference proteome</keyword>
<name>A0A7W3TPP1_9GAMM</name>
<sequence length="279" mass="29046">ATSAARCKRDSAPYGKWASSGITASNSRNVHLHDLDIHGLANRGIVAGGLTDWTVENVKIVANGWAGWDGDIGSASSNSGNIVLRGVEIAWNGCGEKLDRSPWACWAQTAGGYGDGLGTAKTGGHWLIEDAYIHHNTSDGLDLLYMDGGSNSSVTVRRTHAVGNAGNQIKTLGRATIENSVVVGNCAYFDGRDSMKSDDQCRALGNAISIGLSSGQPVVLRHNTITGQGDCLILSEGGSSSSTLSIQNNVLVGQVDWRGNATGNPGELACGHYAYNSSA</sequence>
<comment type="caution">
    <text evidence="2">The sequence shown here is derived from an EMBL/GenBank/DDBJ whole genome shotgun (WGS) entry which is preliminary data.</text>
</comment>
<dbReference type="InterPro" id="IPR011050">
    <property type="entry name" value="Pectin_lyase_fold/virulence"/>
</dbReference>
<dbReference type="InterPro" id="IPR006626">
    <property type="entry name" value="PbH1"/>
</dbReference>
<dbReference type="Proteomes" id="UP000523196">
    <property type="component" value="Unassembled WGS sequence"/>
</dbReference>
<feature type="non-terminal residue" evidence="2">
    <location>
        <position position="279"/>
    </location>
</feature>
<feature type="non-terminal residue" evidence="2">
    <location>
        <position position="1"/>
    </location>
</feature>
<proteinExistence type="predicted"/>
<dbReference type="RefSeq" id="WP_182688940.1">
    <property type="nucleotide sequence ID" value="NZ_JACHTF010000048.1"/>
</dbReference>
<dbReference type="SMART" id="SM00710">
    <property type="entry name" value="PbH1"/>
    <property type="match status" value="5"/>
</dbReference>
<dbReference type="Pfam" id="PF13229">
    <property type="entry name" value="Beta_helix"/>
    <property type="match status" value="1"/>
</dbReference>
<evidence type="ECO:0000313" key="2">
    <source>
        <dbReference type="EMBL" id="MBB1062195.1"/>
    </source>
</evidence>
<feature type="domain" description="Right handed beta helix" evidence="1">
    <location>
        <begin position="20"/>
        <end position="201"/>
    </location>
</feature>
<dbReference type="Gene3D" id="2.160.20.10">
    <property type="entry name" value="Single-stranded right-handed beta-helix, Pectin lyase-like"/>
    <property type="match status" value="1"/>
</dbReference>
<protein>
    <submittedName>
        <fullName evidence="2">Right-handed parallel beta-helix repeat-containing protein</fullName>
    </submittedName>
</protein>